<evidence type="ECO:0000259" key="7">
    <source>
        <dbReference type="Pfam" id="PF17210"/>
    </source>
</evidence>
<name>A0A1I6EFN9_9PSEU</name>
<accession>A0A1I6EFN9</accession>
<dbReference type="Gene3D" id="2.60.40.10">
    <property type="entry name" value="Immunoglobulins"/>
    <property type="match status" value="4"/>
</dbReference>
<evidence type="ECO:0000256" key="3">
    <source>
        <dbReference type="ARBA" id="ARBA00022729"/>
    </source>
</evidence>
<dbReference type="STRING" id="84724.SAMN04488564_104351"/>
<dbReference type="EMBL" id="FOYL01000004">
    <property type="protein sequence ID" value="SFR16348.1"/>
    <property type="molecule type" value="Genomic_DNA"/>
</dbReference>
<evidence type="ECO:0000256" key="4">
    <source>
        <dbReference type="SAM" id="MobiDB-lite"/>
    </source>
</evidence>
<dbReference type="SUPFAM" id="SSF117074">
    <property type="entry name" value="Hypothetical protein PA1324"/>
    <property type="match status" value="3"/>
</dbReference>
<reference evidence="9" key="1">
    <citation type="submission" date="2016-10" db="EMBL/GenBank/DDBJ databases">
        <authorList>
            <person name="Varghese N."/>
            <person name="Submissions S."/>
        </authorList>
    </citation>
    <scope>NUCLEOTIDE SEQUENCE [LARGE SCALE GENOMIC DNA]</scope>
    <source>
        <strain evidence="9">DSM 44232</strain>
    </source>
</reference>
<dbReference type="InterPro" id="IPR051417">
    <property type="entry name" value="SDr/BOS_complex"/>
</dbReference>
<comment type="subcellular location">
    <subcellularLocation>
        <location evidence="1">Secreted</location>
    </subcellularLocation>
</comment>
<keyword evidence="3 6" id="KW-0732">Signal</keyword>
<evidence type="ECO:0000313" key="8">
    <source>
        <dbReference type="EMBL" id="SFR16348.1"/>
    </source>
</evidence>
<keyword evidence="5" id="KW-0472">Membrane</keyword>
<evidence type="ECO:0000256" key="6">
    <source>
        <dbReference type="SAM" id="SignalP"/>
    </source>
</evidence>
<protein>
    <recommendedName>
        <fullName evidence="7">SD-repeat containing protein B domain-containing protein</fullName>
    </recommendedName>
</protein>
<keyword evidence="5" id="KW-1133">Transmembrane helix</keyword>
<feature type="region of interest" description="Disordered" evidence="4">
    <location>
        <begin position="67"/>
        <end position="86"/>
    </location>
</feature>
<evidence type="ECO:0000256" key="2">
    <source>
        <dbReference type="ARBA" id="ARBA00022525"/>
    </source>
</evidence>
<feature type="signal peptide" evidence="6">
    <location>
        <begin position="1"/>
        <end position="21"/>
    </location>
</feature>
<feature type="transmembrane region" description="Helical" evidence="5">
    <location>
        <begin position="834"/>
        <end position="854"/>
    </location>
</feature>
<dbReference type="InterPro" id="IPR033764">
    <property type="entry name" value="Sdr_B"/>
</dbReference>
<keyword evidence="9" id="KW-1185">Reference proteome</keyword>
<dbReference type="AlphaFoldDB" id="A0A1I6EFN9"/>
<dbReference type="PANTHER" id="PTHR23303:SF15">
    <property type="entry name" value="COLOSSIN-A"/>
    <property type="match status" value="1"/>
</dbReference>
<dbReference type="Proteomes" id="UP000198583">
    <property type="component" value="Unassembled WGS sequence"/>
</dbReference>
<feature type="compositionally biased region" description="Pro residues" evidence="4">
    <location>
        <begin position="44"/>
        <end position="56"/>
    </location>
</feature>
<feature type="compositionally biased region" description="Low complexity" evidence="4">
    <location>
        <begin position="33"/>
        <end position="43"/>
    </location>
</feature>
<dbReference type="GO" id="GO:0005576">
    <property type="term" value="C:extracellular region"/>
    <property type="evidence" value="ECO:0007669"/>
    <property type="project" value="UniProtKB-SubCell"/>
</dbReference>
<evidence type="ECO:0000256" key="5">
    <source>
        <dbReference type="SAM" id="Phobius"/>
    </source>
</evidence>
<feature type="chain" id="PRO_5011527589" description="SD-repeat containing protein B domain-containing protein" evidence="6">
    <location>
        <begin position="22"/>
        <end position="860"/>
    </location>
</feature>
<dbReference type="SUPFAM" id="SSF49478">
    <property type="entry name" value="Cna protein B-type domain"/>
    <property type="match status" value="1"/>
</dbReference>
<gene>
    <name evidence="8" type="ORF">SAMN04488564_104351</name>
</gene>
<evidence type="ECO:0000313" key="9">
    <source>
        <dbReference type="Proteomes" id="UP000198583"/>
    </source>
</evidence>
<keyword evidence="5" id="KW-0812">Transmembrane</keyword>
<feature type="domain" description="SD-repeat containing protein B" evidence="7">
    <location>
        <begin position="493"/>
        <end position="560"/>
    </location>
</feature>
<dbReference type="GO" id="GO:0005975">
    <property type="term" value="P:carbohydrate metabolic process"/>
    <property type="evidence" value="ECO:0007669"/>
    <property type="project" value="UniProtKB-ARBA"/>
</dbReference>
<dbReference type="PANTHER" id="PTHR23303">
    <property type="entry name" value="CARBOXYPEPTIDASE REGULATORY REGION-CONTAINING"/>
    <property type="match status" value="1"/>
</dbReference>
<organism evidence="8 9">
    <name type="scientific">Lentzea waywayandensis</name>
    <dbReference type="NCBI Taxonomy" id="84724"/>
    <lineage>
        <taxon>Bacteria</taxon>
        <taxon>Bacillati</taxon>
        <taxon>Actinomycetota</taxon>
        <taxon>Actinomycetes</taxon>
        <taxon>Pseudonocardiales</taxon>
        <taxon>Pseudonocardiaceae</taxon>
        <taxon>Lentzea</taxon>
    </lineage>
</organism>
<evidence type="ECO:0000256" key="1">
    <source>
        <dbReference type="ARBA" id="ARBA00004613"/>
    </source>
</evidence>
<dbReference type="Pfam" id="PF17210">
    <property type="entry name" value="SdrD_B"/>
    <property type="match status" value="1"/>
</dbReference>
<keyword evidence="2" id="KW-0964">Secreted</keyword>
<dbReference type="InterPro" id="IPR013783">
    <property type="entry name" value="Ig-like_fold"/>
</dbReference>
<feature type="region of interest" description="Disordered" evidence="4">
    <location>
        <begin position="20"/>
        <end position="59"/>
    </location>
</feature>
<proteinExistence type="predicted"/>
<sequence>MLGIGALATVAVLAFSTAAFAQDDPSSTPPTPTETSAPQSSEPAPTPSSEPAPPPVVTAAATGDIDGVLYTDKNGNKQQDAGEAAPDVELMVSAKGAEHRTTTGAEGKFSFHDLAPGRYDATYWLEDPWIVHRVGSDGDLITVEPDKTAQVVARAERPYAEQFSVSASLDRDSYRMPATATVTLTFANATNNKISNIRARCDHEGFPNALGRGKAWNALVTNGVSLAPGERRSIPVTEVIPEGAGRAGNVMLDCEFAPNPDWNSDGVWARARAKVSSSTNYSMVVGEDKNADDRIDGDEAVSGVKVVLLDPKARGQVSEGTSDADGRIEFFGVKAGVYRAAVLGSWGFSDAGQEQVEVTEQGGFAYGLLKHANPADVRASAKFGKQSYESHETVTLDLTITNVGGKTAEQVKLWGDVTVLDVAPEQWGDFLTNRPGIRLAAGESRTFSVSGRIVDTWDGELVVNGELHYLGQEEITSGYRAVADVVETRGDITGVVYADKNGNGQQDPGEAAPEVLVEASGGATHGYLTATTDANGGFTFKDVSSGRYWISYTVPGGWLVHDEVNPGPITWVEPSAPAHVTVRADRPYSELIEATMVLDKDTYMVGEIAKITITLKNITHREIRGVQAGCNPLRHQDQLGGVRGPMPEGWGELRKEAAGVTLVPGESKTITVTEPVPDYARFRQQVAVGCSFAPNATFNHDGPWALDVADVLVGLGAVQGRVAHDLNHNGVVDPGEALAGVRVLLLTDKEYGLQVADTLSDADGTVRFDRVPTGEFWAGIDGPWTFEGEAGHVDVRLDEVVQRDFFVVPAPRATPPAEQHSGGSKALARTGASVLGLGVIAVLLVAFGFGARAAGRRRTS</sequence>